<name>A0ABM0GMR2_SACKO</name>
<dbReference type="Gene3D" id="3.30.70.1180">
    <property type="entry name" value="Vacuolar atp synthase subunit c, domain 1"/>
    <property type="match status" value="1"/>
</dbReference>
<keyword evidence="6" id="KW-1185">Reference proteome</keyword>
<protein>
    <recommendedName>
        <fullName evidence="5">V-type proton ATPase subunit C</fullName>
    </recommendedName>
</protein>
<evidence type="ECO:0000313" key="7">
    <source>
        <dbReference type="RefSeq" id="XP_002733333.1"/>
    </source>
</evidence>
<dbReference type="Gene3D" id="3.30.70.100">
    <property type="match status" value="1"/>
</dbReference>
<evidence type="ECO:0000256" key="3">
    <source>
        <dbReference type="ARBA" id="ARBA00022781"/>
    </source>
</evidence>
<accession>A0ABM0GMR2</accession>
<dbReference type="PANTHER" id="PTHR10137:SF0">
    <property type="entry name" value="V-TYPE PROTON ATPASE SUBUNIT C"/>
    <property type="match status" value="1"/>
</dbReference>
<dbReference type="InterPro" id="IPR036132">
    <property type="entry name" value="Vac_ATP_synth_c_sf"/>
</dbReference>
<dbReference type="GeneID" id="100368412"/>
<evidence type="ECO:0000256" key="4">
    <source>
        <dbReference type="ARBA" id="ARBA00023065"/>
    </source>
</evidence>
<dbReference type="CDD" id="cd14785">
    <property type="entry name" value="V-ATPase_C"/>
    <property type="match status" value="1"/>
</dbReference>
<dbReference type="Proteomes" id="UP000694865">
    <property type="component" value="Unplaced"/>
</dbReference>
<evidence type="ECO:0000256" key="5">
    <source>
        <dbReference type="RuleBase" id="RU364010"/>
    </source>
</evidence>
<comment type="similarity">
    <text evidence="1 5">Belongs to the V-ATPase C subunit family.</text>
</comment>
<proteinExistence type="inferred from homology"/>
<keyword evidence="4 5" id="KW-0406">Ion transport</keyword>
<dbReference type="SUPFAM" id="SSF118203">
    <property type="entry name" value="Vacuolar ATP synthase subunit C"/>
    <property type="match status" value="1"/>
</dbReference>
<evidence type="ECO:0000256" key="2">
    <source>
        <dbReference type="ARBA" id="ARBA00022448"/>
    </source>
</evidence>
<dbReference type="Gene3D" id="1.20.1460.10">
    <property type="entry name" value="subunit c (vma5p) of the yeast v-atpase, domain 2"/>
    <property type="match status" value="1"/>
</dbReference>
<keyword evidence="3 5" id="KW-0375">Hydrogen ion transport</keyword>
<reference evidence="7" key="1">
    <citation type="submission" date="2025-08" db="UniProtKB">
        <authorList>
            <consortium name="RefSeq"/>
        </authorList>
    </citation>
    <scope>IDENTIFICATION</scope>
    <source>
        <tissue evidence="7">Testes</tissue>
    </source>
</reference>
<dbReference type="Pfam" id="PF03223">
    <property type="entry name" value="V-ATPase_C"/>
    <property type="match status" value="1"/>
</dbReference>
<evidence type="ECO:0000313" key="6">
    <source>
        <dbReference type="Proteomes" id="UP000694865"/>
    </source>
</evidence>
<evidence type="ECO:0000256" key="1">
    <source>
        <dbReference type="ARBA" id="ARBA00006138"/>
    </source>
</evidence>
<dbReference type="InterPro" id="IPR004907">
    <property type="entry name" value="ATPase_V1-cplx_csu"/>
</dbReference>
<comment type="function">
    <text evidence="5">Subunit of the V1 complex of vacuolar(H+)-ATPase (V-ATPase), a multisubunit enzyme composed of a peripheral complex (V1) that hydrolyzes ATP and a membrane integral complex (V0) that translocates protons. V-ATPase is responsible for acidifying and maintaining the pH of intracellular compartments and in some cell types, is targeted to the plasma membrane, where it is responsible for acidifying the extracellular environment. Subunit C is necessary for the assembly of the catalytic sector of the enzyme and is likely to have a specific function in its catalytic activity.</text>
</comment>
<gene>
    <name evidence="7" type="primary">LOC100368412</name>
</gene>
<comment type="subunit">
    <text evidence="5">V-ATPase is a heteromultimeric enzyme made up of two complexes: the ATP-hydrolytic V1 complex and the proton translocation V0 complex. The V1 complex consists of three catalytic AB heterodimers that form a heterohexamer, three peripheral stalks each consisting of EG heterodimers, one central rotor including subunits D and F, and the regulatory subunits C and H. The proton translocation complex V0 consists of the proton transport subunit a, a ring of proteolipid subunits c9c'', rotary subunit d, subunits e and f, and two accessory subunits.</text>
</comment>
<dbReference type="RefSeq" id="XP_002733333.1">
    <property type="nucleotide sequence ID" value="XM_002733287.2"/>
</dbReference>
<dbReference type="PANTHER" id="PTHR10137">
    <property type="entry name" value="V-TYPE PROTON ATPASE SUBUNIT C"/>
    <property type="match status" value="1"/>
</dbReference>
<sequence length="384" mass="44387">MAEFWLISAPGEKTCQQTWERMNNATAKQQSLSINHKFNIPDLKVGTLDTLVGLSDDLGKLDAFVEVVARKVANYLGDVLEDQRDKLAENLLANGVDLTTYLTRFQWDVAKYPIKQPLRSIAEIISKQVSQIDSDLKAKSAAYNSLKGNLHSLERKSTGSLITRNVADLVRKEDFVLQSEYLTTLLVVVQKAMFPDWRSKYETLTDMVVPRSTNLIYEDNEYGLFTVTMFRKVVDEYKHHARENRFIVRDFAYNEEELTADKNEIIKLVSDKKKSFGPLVRWLKVNFSEAFTAWIHVHALRVFVESVLRYGLPVNFQAMLLQPYKKTHRKLRDQLKQLYSHLESSAFKADTDMMEDIPGLALSNQDYYPYVYYQINVDFLGDKH</sequence>
<organism evidence="6 7">
    <name type="scientific">Saccoglossus kowalevskii</name>
    <name type="common">Acorn worm</name>
    <dbReference type="NCBI Taxonomy" id="10224"/>
    <lineage>
        <taxon>Eukaryota</taxon>
        <taxon>Metazoa</taxon>
        <taxon>Hemichordata</taxon>
        <taxon>Enteropneusta</taxon>
        <taxon>Harrimaniidae</taxon>
        <taxon>Saccoglossus</taxon>
    </lineage>
</organism>
<keyword evidence="2 5" id="KW-0813">Transport</keyword>